<gene>
    <name evidence="1" type="ORF">ACFS6H_08085</name>
</gene>
<proteinExistence type="predicted"/>
<evidence type="ECO:0000313" key="2">
    <source>
        <dbReference type="Proteomes" id="UP001597511"/>
    </source>
</evidence>
<dbReference type="EMBL" id="JBHUOZ010000001">
    <property type="protein sequence ID" value="MFD2919660.1"/>
    <property type="molecule type" value="Genomic_DNA"/>
</dbReference>
<comment type="caution">
    <text evidence="1">The sequence shown here is derived from an EMBL/GenBank/DDBJ whole genome shotgun (WGS) entry which is preliminary data.</text>
</comment>
<dbReference type="InterPro" id="IPR023393">
    <property type="entry name" value="START-like_dom_sf"/>
</dbReference>
<name>A0ABW6A5A5_9BACT</name>
<reference evidence="2" key="1">
    <citation type="journal article" date="2019" name="Int. J. Syst. Evol. Microbiol.">
        <title>The Global Catalogue of Microorganisms (GCM) 10K type strain sequencing project: providing services to taxonomists for standard genome sequencing and annotation.</title>
        <authorList>
            <consortium name="The Broad Institute Genomics Platform"/>
            <consortium name="The Broad Institute Genome Sequencing Center for Infectious Disease"/>
            <person name="Wu L."/>
            <person name="Ma J."/>
        </authorList>
    </citation>
    <scope>NUCLEOTIDE SEQUENCE [LARGE SCALE GENOMIC DNA]</scope>
    <source>
        <strain evidence="2">KCTC 23299</strain>
    </source>
</reference>
<protein>
    <submittedName>
        <fullName evidence="1">SRPBCC family protein</fullName>
    </submittedName>
</protein>
<dbReference type="SUPFAM" id="SSF55961">
    <property type="entry name" value="Bet v1-like"/>
    <property type="match status" value="1"/>
</dbReference>
<dbReference type="RefSeq" id="WP_386097066.1">
    <property type="nucleotide sequence ID" value="NZ_JBHUOZ010000001.1"/>
</dbReference>
<organism evidence="1 2">
    <name type="scientific">Terrimonas rubra</name>
    <dbReference type="NCBI Taxonomy" id="1035890"/>
    <lineage>
        <taxon>Bacteria</taxon>
        <taxon>Pseudomonadati</taxon>
        <taxon>Bacteroidota</taxon>
        <taxon>Chitinophagia</taxon>
        <taxon>Chitinophagales</taxon>
        <taxon>Chitinophagaceae</taxon>
        <taxon>Terrimonas</taxon>
    </lineage>
</organism>
<dbReference type="Proteomes" id="UP001597511">
    <property type="component" value="Unassembled WGS sequence"/>
</dbReference>
<keyword evidence="2" id="KW-1185">Reference proteome</keyword>
<evidence type="ECO:0000313" key="1">
    <source>
        <dbReference type="EMBL" id="MFD2919660.1"/>
    </source>
</evidence>
<accession>A0ABW6A5A5</accession>
<dbReference type="Gene3D" id="3.30.530.20">
    <property type="match status" value="1"/>
</dbReference>
<sequence>MKVIKLALISFLVLFLLVTAITFFIPSKIRISRAVNIKAESGTIIAQLNDIRNWKNWYPGFDTLSLNKPLEEGGKVTFAEVRGSQIALIQDSATHISATFNKPDAQKMNMGWQVISHEGSDLVTVQWYIDFKLKWYPWEKFSSLSFEARYGSMLENGLAALKNFLETK</sequence>